<feature type="domain" description="HTH araC/xylS-type" evidence="4">
    <location>
        <begin position="198"/>
        <end position="296"/>
    </location>
</feature>
<organism evidence="5 6">
    <name type="scientific">Microbulbifer spongiae</name>
    <dbReference type="NCBI Taxonomy" id="2944933"/>
    <lineage>
        <taxon>Bacteria</taxon>
        <taxon>Pseudomonadati</taxon>
        <taxon>Pseudomonadota</taxon>
        <taxon>Gammaproteobacteria</taxon>
        <taxon>Cellvibrionales</taxon>
        <taxon>Microbulbiferaceae</taxon>
        <taxon>Microbulbifer</taxon>
    </lineage>
</organism>
<keyword evidence="1" id="KW-0805">Transcription regulation</keyword>
<keyword evidence="6" id="KW-1185">Reference proteome</keyword>
<dbReference type="PANTHER" id="PTHR46796">
    <property type="entry name" value="HTH-TYPE TRANSCRIPTIONAL ACTIVATOR RHAS-RELATED"/>
    <property type="match status" value="1"/>
</dbReference>
<dbReference type="InterPro" id="IPR018062">
    <property type="entry name" value="HTH_AraC-typ_CS"/>
</dbReference>
<dbReference type="PROSITE" id="PS01124">
    <property type="entry name" value="HTH_ARAC_FAMILY_2"/>
    <property type="match status" value="1"/>
</dbReference>
<dbReference type="PANTHER" id="PTHR46796:SF7">
    <property type="entry name" value="ARAC FAMILY TRANSCRIPTIONAL REGULATOR"/>
    <property type="match status" value="1"/>
</dbReference>
<gene>
    <name evidence="5" type="ORF">M8T91_04240</name>
</gene>
<dbReference type="InterPro" id="IPR020449">
    <property type="entry name" value="Tscrpt_reg_AraC-type_HTH"/>
</dbReference>
<evidence type="ECO:0000313" key="6">
    <source>
        <dbReference type="Proteomes" id="UP001321520"/>
    </source>
</evidence>
<dbReference type="Pfam" id="PF12852">
    <property type="entry name" value="Cupin_6"/>
    <property type="match status" value="1"/>
</dbReference>
<dbReference type="Proteomes" id="UP001321520">
    <property type="component" value="Chromosome"/>
</dbReference>
<accession>A0ABY9EF28</accession>
<dbReference type="SMART" id="SM00342">
    <property type="entry name" value="HTH_ARAC"/>
    <property type="match status" value="1"/>
</dbReference>
<dbReference type="Pfam" id="PF12833">
    <property type="entry name" value="HTH_18"/>
    <property type="match status" value="1"/>
</dbReference>
<dbReference type="InterPro" id="IPR009057">
    <property type="entry name" value="Homeodomain-like_sf"/>
</dbReference>
<name>A0ABY9EF28_9GAMM</name>
<evidence type="ECO:0000259" key="4">
    <source>
        <dbReference type="PROSITE" id="PS01124"/>
    </source>
</evidence>
<dbReference type="Gene3D" id="1.10.10.60">
    <property type="entry name" value="Homeodomain-like"/>
    <property type="match status" value="2"/>
</dbReference>
<proteinExistence type="predicted"/>
<dbReference type="EMBL" id="CP098023">
    <property type="protein sequence ID" value="WKD50643.1"/>
    <property type="molecule type" value="Genomic_DNA"/>
</dbReference>
<keyword evidence="3" id="KW-0804">Transcription</keyword>
<protein>
    <submittedName>
        <fullName evidence="5">AraC family transcriptional regulator</fullName>
    </submittedName>
</protein>
<keyword evidence="2" id="KW-0238">DNA-binding</keyword>
<dbReference type="InterPro" id="IPR032783">
    <property type="entry name" value="AraC_lig"/>
</dbReference>
<sequence>MYLDNKDALSKILQGLGLKVDVYAHGDFCGHWAIDTSGSRRMPFHLLTLGKAWLHRPEQEPTLLTAGDLVLFPYDHQHVMSSESKTPPEEQVNQPIDQQQAASANMVCGFFEFSSRIAWPLLDAMPPAVILDFQVQSCQPQIRTIVDLLINELQTREMGCFAAANHLAYLLFIEVLRLQMHRTEQHGLLGALADPKIGKALNLIHNEPEKPWTLDSLAHAVAMGRTAFVNRFRDLVNITPMQYLTQWRMRGAQECLLTSQRSIAAIAEEAGYQSEAAFRKAFKQVTGCSPGQYRKQECK</sequence>
<evidence type="ECO:0000256" key="3">
    <source>
        <dbReference type="ARBA" id="ARBA00023163"/>
    </source>
</evidence>
<dbReference type="RefSeq" id="WP_301417135.1">
    <property type="nucleotide sequence ID" value="NZ_CP098023.1"/>
</dbReference>
<dbReference type="SUPFAM" id="SSF46689">
    <property type="entry name" value="Homeodomain-like"/>
    <property type="match status" value="2"/>
</dbReference>
<dbReference type="InterPro" id="IPR050204">
    <property type="entry name" value="AraC_XylS_family_regulators"/>
</dbReference>
<dbReference type="PRINTS" id="PR00032">
    <property type="entry name" value="HTHARAC"/>
</dbReference>
<evidence type="ECO:0000256" key="2">
    <source>
        <dbReference type="ARBA" id="ARBA00023125"/>
    </source>
</evidence>
<reference evidence="5 6" key="1">
    <citation type="submission" date="2022-05" db="EMBL/GenBank/DDBJ databases">
        <title>Microbulbifer sp. nov., isolated from sponge.</title>
        <authorList>
            <person name="Gao L."/>
        </authorList>
    </citation>
    <scope>NUCLEOTIDE SEQUENCE [LARGE SCALE GENOMIC DNA]</scope>
    <source>
        <strain evidence="5 6">MI-G</strain>
    </source>
</reference>
<dbReference type="PROSITE" id="PS00041">
    <property type="entry name" value="HTH_ARAC_FAMILY_1"/>
    <property type="match status" value="1"/>
</dbReference>
<evidence type="ECO:0000256" key="1">
    <source>
        <dbReference type="ARBA" id="ARBA00023015"/>
    </source>
</evidence>
<dbReference type="InterPro" id="IPR018060">
    <property type="entry name" value="HTH_AraC"/>
</dbReference>
<evidence type="ECO:0000313" key="5">
    <source>
        <dbReference type="EMBL" id="WKD50643.1"/>
    </source>
</evidence>